<keyword evidence="3" id="KW-1185">Reference proteome</keyword>
<sequence length="443" mass="49258">MLHALVGAGLLGLAGLGWVLGQAGQVGQAGAGLGPGQAGRAGAWLGMKEGAVNELRSPENVVNQDLKRCQAEQVGQAGAWLGWILGWVLGRQGQAGAWLRMKEEAVNELRSPKNVVNQEPKRQGRAGRAGWQGQAGAWLGMKEEAVNELRSPENVVNQELKRYKPILYGIRATVNQANQLHIMDLDSPHEAFEALELRHGSKDGITIASAITSIVNYKFDQAKSITKYVSHCKTMHNKLFNMTNNIPGFRLSDNTLAVFMLNNLPRSKFEGIIHQLFDDIEKLTVKQVLARLLWEAVLIKQKDEDSAMIGMDNKSIGKYEPNAHCFIPRHKNQNHTNAQCYLQLGIDFKPDGNWNNCYNKPWNDQHKRSQAHCADTMSENTVEDQIDMGALSIESAFVVIYNPELKSYSFTKEFIADSGASIHSVKDRCLLSTKKDQNCEQQR</sequence>
<dbReference type="Pfam" id="PF14223">
    <property type="entry name" value="Retrotran_gag_2"/>
    <property type="match status" value="1"/>
</dbReference>
<dbReference type="Proteomes" id="UP001153365">
    <property type="component" value="Unassembled WGS sequence"/>
</dbReference>
<proteinExistence type="predicted"/>
<protein>
    <submittedName>
        <fullName evidence="2">Uncharacterized protein</fullName>
    </submittedName>
</protein>
<gene>
    <name evidence="2" type="ORF">PPACK8108_LOCUS14114</name>
</gene>
<evidence type="ECO:0000256" key="1">
    <source>
        <dbReference type="SAM" id="SignalP"/>
    </source>
</evidence>
<evidence type="ECO:0000313" key="3">
    <source>
        <dbReference type="Proteomes" id="UP001153365"/>
    </source>
</evidence>
<name>A0AAV0B7Q6_PHAPC</name>
<keyword evidence="1" id="KW-0732">Signal</keyword>
<dbReference type="AlphaFoldDB" id="A0AAV0B7Q6"/>
<feature type="chain" id="PRO_5043998462" evidence="1">
    <location>
        <begin position="22"/>
        <end position="443"/>
    </location>
</feature>
<comment type="caution">
    <text evidence="2">The sequence shown here is derived from an EMBL/GenBank/DDBJ whole genome shotgun (WGS) entry which is preliminary data.</text>
</comment>
<feature type="signal peptide" evidence="1">
    <location>
        <begin position="1"/>
        <end position="21"/>
    </location>
</feature>
<dbReference type="EMBL" id="CALTRL010003599">
    <property type="protein sequence ID" value="CAH7681508.1"/>
    <property type="molecule type" value="Genomic_DNA"/>
</dbReference>
<organism evidence="2 3">
    <name type="scientific">Phakopsora pachyrhizi</name>
    <name type="common">Asian soybean rust disease fungus</name>
    <dbReference type="NCBI Taxonomy" id="170000"/>
    <lineage>
        <taxon>Eukaryota</taxon>
        <taxon>Fungi</taxon>
        <taxon>Dikarya</taxon>
        <taxon>Basidiomycota</taxon>
        <taxon>Pucciniomycotina</taxon>
        <taxon>Pucciniomycetes</taxon>
        <taxon>Pucciniales</taxon>
        <taxon>Phakopsoraceae</taxon>
        <taxon>Phakopsora</taxon>
    </lineage>
</organism>
<evidence type="ECO:0000313" key="2">
    <source>
        <dbReference type="EMBL" id="CAH7681508.1"/>
    </source>
</evidence>
<reference evidence="2" key="1">
    <citation type="submission" date="2022-06" db="EMBL/GenBank/DDBJ databases">
        <authorList>
            <consortium name="SYNGENTA / RWTH Aachen University"/>
        </authorList>
    </citation>
    <scope>NUCLEOTIDE SEQUENCE</scope>
</reference>
<accession>A0AAV0B7Q6</accession>